<comment type="caution">
    <text evidence="2">The sequence shown here is derived from an EMBL/GenBank/DDBJ whole genome shotgun (WGS) entry which is preliminary data.</text>
</comment>
<dbReference type="AlphaFoldDB" id="A0A7J9K3T9"/>
<gene>
    <name evidence="2" type="ORF">Goarm_003652</name>
</gene>
<accession>A0A7J9K3T9</accession>
<feature type="region of interest" description="Disordered" evidence="1">
    <location>
        <begin position="112"/>
        <end position="172"/>
    </location>
</feature>
<evidence type="ECO:0000313" key="2">
    <source>
        <dbReference type="EMBL" id="MBA0841142.1"/>
    </source>
</evidence>
<sequence>MEEDINNLFARMTFTEDKTNQVVGKHKTSLNFQGHEAWAVGKGMATEKGQAMSDYDFHLPPFWIQIYAIPFEQMDRQVVVDIGSVLENEGTKSMDDATEGRDGELDLSLEIAKGKGKMDEGASDSGSLTDKMTKRAPKEGGIRARSKHKKIKGYSGEGDDEGLVQSVRRKLV</sequence>
<proteinExistence type="predicted"/>
<feature type="non-terminal residue" evidence="2">
    <location>
        <position position="1"/>
    </location>
</feature>
<protein>
    <recommendedName>
        <fullName evidence="4">DUF4283 domain-containing protein</fullName>
    </recommendedName>
</protein>
<reference evidence="2 3" key="1">
    <citation type="journal article" date="2019" name="Genome Biol. Evol.">
        <title>Insights into the evolution of the New World diploid cottons (Gossypium, subgenus Houzingenia) based on genome sequencing.</title>
        <authorList>
            <person name="Grover C.E."/>
            <person name="Arick M.A. 2nd"/>
            <person name="Thrash A."/>
            <person name="Conover J.L."/>
            <person name="Sanders W.S."/>
            <person name="Peterson D.G."/>
            <person name="Frelichowski J.E."/>
            <person name="Scheffler J.A."/>
            <person name="Scheffler B.E."/>
            <person name="Wendel J.F."/>
        </authorList>
    </citation>
    <scope>NUCLEOTIDE SEQUENCE [LARGE SCALE GENOMIC DNA]</scope>
    <source>
        <strain evidence="2">6</strain>
        <tissue evidence="2">Leaf</tissue>
    </source>
</reference>
<dbReference type="EMBL" id="JABFAE010000011">
    <property type="protein sequence ID" value="MBA0841142.1"/>
    <property type="molecule type" value="Genomic_DNA"/>
</dbReference>
<organism evidence="2 3">
    <name type="scientific">Gossypium armourianum</name>
    <dbReference type="NCBI Taxonomy" id="34283"/>
    <lineage>
        <taxon>Eukaryota</taxon>
        <taxon>Viridiplantae</taxon>
        <taxon>Streptophyta</taxon>
        <taxon>Embryophyta</taxon>
        <taxon>Tracheophyta</taxon>
        <taxon>Spermatophyta</taxon>
        <taxon>Magnoliopsida</taxon>
        <taxon>eudicotyledons</taxon>
        <taxon>Gunneridae</taxon>
        <taxon>Pentapetalae</taxon>
        <taxon>rosids</taxon>
        <taxon>malvids</taxon>
        <taxon>Malvales</taxon>
        <taxon>Malvaceae</taxon>
        <taxon>Malvoideae</taxon>
        <taxon>Gossypium</taxon>
    </lineage>
</organism>
<evidence type="ECO:0000313" key="3">
    <source>
        <dbReference type="Proteomes" id="UP000593575"/>
    </source>
</evidence>
<evidence type="ECO:0000256" key="1">
    <source>
        <dbReference type="SAM" id="MobiDB-lite"/>
    </source>
</evidence>
<evidence type="ECO:0008006" key="4">
    <source>
        <dbReference type="Google" id="ProtNLM"/>
    </source>
</evidence>
<keyword evidence="3" id="KW-1185">Reference proteome</keyword>
<feature type="compositionally biased region" description="Basic and acidic residues" evidence="1">
    <location>
        <begin position="131"/>
        <end position="142"/>
    </location>
</feature>
<dbReference type="Proteomes" id="UP000593575">
    <property type="component" value="Unassembled WGS sequence"/>
</dbReference>
<name>A0A7J9K3T9_9ROSI</name>